<dbReference type="SMART" id="SM00116">
    <property type="entry name" value="CBS"/>
    <property type="match status" value="2"/>
</dbReference>
<evidence type="ECO:0000259" key="3">
    <source>
        <dbReference type="PROSITE" id="PS51371"/>
    </source>
</evidence>
<evidence type="ECO:0000313" key="4">
    <source>
        <dbReference type="EMBL" id="KAA6450919.1"/>
    </source>
</evidence>
<dbReference type="CDD" id="cd04622">
    <property type="entry name" value="CBS_pair_HRP1_like"/>
    <property type="match status" value="1"/>
</dbReference>
<dbReference type="InterPro" id="IPR051257">
    <property type="entry name" value="Diverse_CBS-Domain"/>
</dbReference>
<organism evidence="4 5">
    <name type="scientific">Bacillus swezeyi</name>
    <dbReference type="NCBI Taxonomy" id="1925020"/>
    <lineage>
        <taxon>Bacteria</taxon>
        <taxon>Bacillati</taxon>
        <taxon>Bacillota</taxon>
        <taxon>Bacilli</taxon>
        <taxon>Bacillales</taxon>
        <taxon>Bacillaceae</taxon>
        <taxon>Bacillus</taxon>
    </lineage>
</organism>
<feature type="domain" description="CBS" evidence="3">
    <location>
        <begin position="7"/>
        <end position="62"/>
    </location>
</feature>
<dbReference type="PANTHER" id="PTHR43080">
    <property type="entry name" value="CBS DOMAIN-CONTAINING PROTEIN CBSX3, MITOCHONDRIAL"/>
    <property type="match status" value="1"/>
</dbReference>
<dbReference type="Pfam" id="PF00571">
    <property type="entry name" value="CBS"/>
    <property type="match status" value="2"/>
</dbReference>
<dbReference type="InterPro" id="IPR046342">
    <property type="entry name" value="CBS_dom_sf"/>
</dbReference>
<dbReference type="RefSeq" id="WP_148956856.1">
    <property type="nucleotide sequence ID" value="NZ_QSND01000002.1"/>
</dbReference>
<dbReference type="InterPro" id="IPR000644">
    <property type="entry name" value="CBS_dom"/>
</dbReference>
<dbReference type="Proteomes" id="UP000324326">
    <property type="component" value="Unassembled WGS sequence"/>
</dbReference>
<name>A0A5M8RSC2_9BACI</name>
<accession>A0A5M8RSC2</accession>
<reference evidence="4 5" key="1">
    <citation type="submission" date="2018-08" db="EMBL/GenBank/DDBJ databases">
        <title>Bacillus phenotypic plasticity.</title>
        <authorList>
            <person name="Hurtado E."/>
        </authorList>
    </citation>
    <scope>NUCLEOTIDE SEQUENCE [LARGE SCALE GENOMIC DNA]</scope>
    <source>
        <strain evidence="4 5">427</strain>
    </source>
</reference>
<dbReference type="EMBL" id="QSND01000002">
    <property type="protein sequence ID" value="KAA6450919.1"/>
    <property type="molecule type" value="Genomic_DNA"/>
</dbReference>
<comment type="caution">
    <text evidence="4">The sequence shown here is derived from an EMBL/GenBank/DDBJ whole genome shotgun (WGS) entry which is preliminary data.</text>
</comment>
<proteinExistence type="predicted"/>
<dbReference type="STRING" id="1925020.BTA30_03160"/>
<dbReference type="Gene3D" id="3.10.580.10">
    <property type="entry name" value="CBS-domain"/>
    <property type="match status" value="1"/>
</dbReference>
<evidence type="ECO:0000256" key="1">
    <source>
        <dbReference type="ARBA" id="ARBA00023122"/>
    </source>
</evidence>
<dbReference type="PANTHER" id="PTHR43080:SF2">
    <property type="entry name" value="CBS DOMAIN-CONTAINING PROTEIN"/>
    <property type="match status" value="1"/>
</dbReference>
<feature type="domain" description="CBS" evidence="3">
    <location>
        <begin position="70"/>
        <end position="126"/>
    </location>
</feature>
<keyword evidence="1 2" id="KW-0129">CBS domain</keyword>
<dbReference type="PROSITE" id="PS51371">
    <property type="entry name" value="CBS"/>
    <property type="match status" value="2"/>
</dbReference>
<sequence length="147" mass="15939">MKLKDVMTTDVECCEPSASAAEIAGKMRDQNVGSIPVCENEKLLGLVSDRDIVIRCVAENAIDASAEHVMSTEMVTGHSDMSAEEASDLMAKHQIRRLPIVEDGRLAGMVALGDLSVTNAADEKAGLSSEEERFALPFYWCNLFSCK</sequence>
<protein>
    <submittedName>
        <fullName evidence="4">CBS domain-containing protein</fullName>
    </submittedName>
</protein>
<dbReference type="AlphaFoldDB" id="A0A5M8RSC2"/>
<evidence type="ECO:0000256" key="2">
    <source>
        <dbReference type="PROSITE-ProRule" id="PRU00703"/>
    </source>
</evidence>
<evidence type="ECO:0000313" key="5">
    <source>
        <dbReference type="Proteomes" id="UP000324326"/>
    </source>
</evidence>
<gene>
    <name evidence="4" type="ORF">DX927_08770</name>
</gene>
<dbReference type="SUPFAM" id="SSF54631">
    <property type="entry name" value="CBS-domain pair"/>
    <property type="match status" value="1"/>
</dbReference>